<dbReference type="EMBL" id="AWTN01000121">
    <property type="protein sequence ID" value="KGG84840.1"/>
    <property type="molecule type" value="Genomic_DNA"/>
</dbReference>
<evidence type="ECO:0000256" key="1">
    <source>
        <dbReference type="ARBA" id="ARBA00007613"/>
    </source>
</evidence>
<protein>
    <submittedName>
        <fullName evidence="3">Transporter</fullName>
    </submittedName>
</protein>
<sequence length="462" mass="49866">MYKWNAVLAALALAGCATTQSSDETRGMSLDIPHAWAQEQGAENEQVSASWWHSFGSPELSALVEQARNQSLDVAAAVARVQQADARAAYARAALVPDLNADFGATRSAAMNSHMERDASTWRVGLSSSYELDFWGRQRALRDAAESNRQASVFDRETVRLTVTASVAQAWLQCVGLRERAAIAQLNLEISERLLKLVESRARYGAATSVELAQQRGQVAAQQRVVALLRKQIADAHAVLALLSGQWTMDLVSETSLSNLAIPGVRQGTPADLITRRPDVAKAEAQLLAADANLAAARAAMLPRVTLTAGLSSESEKLSRLLENPLSSLAAGILAPIFDAGRLASNRELAAAQKQELVIGYRKAILQAFNDVQTALNAVDGAERQALVQAEEVAQAQRALSLAESRYKAGADNLQTLLDVQRVAYQSRDLAVQIRQERLQASIALYRALGGGWRRLPEGPES</sequence>
<dbReference type="GO" id="GO:0015562">
    <property type="term" value="F:efflux transmembrane transporter activity"/>
    <property type="evidence" value="ECO:0007669"/>
    <property type="project" value="InterPro"/>
</dbReference>
<evidence type="ECO:0000256" key="2">
    <source>
        <dbReference type="RuleBase" id="RU362097"/>
    </source>
</evidence>
<dbReference type="PANTHER" id="PTHR30203">
    <property type="entry name" value="OUTER MEMBRANE CATION EFFLUX PROTEIN"/>
    <property type="match status" value="1"/>
</dbReference>
<comment type="similarity">
    <text evidence="1 2">Belongs to the outer membrane factor (OMF) (TC 1.B.17) family.</text>
</comment>
<dbReference type="InterPro" id="IPR003423">
    <property type="entry name" value="OMP_efflux"/>
</dbReference>
<dbReference type="NCBIfam" id="TIGR01845">
    <property type="entry name" value="outer_NodT"/>
    <property type="match status" value="1"/>
</dbReference>
<keyword evidence="2" id="KW-0564">Palmitate</keyword>
<dbReference type="PANTHER" id="PTHR30203:SF33">
    <property type="entry name" value="BLR4455 PROTEIN"/>
    <property type="match status" value="1"/>
</dbReference>
<dbReference type="Pfam" id="PF02321">
    <property type="entry name" value="OEP"/>
    <property type="match status" value="2"/>
</dbReference>
<reference evidence="3 4" key="1">
    <citation type="submission" date="2013-09" db="EMBL/GenBank/DDBJ databases">
        <title>High correlation between genotypes and phenotypes of environmental bacteria Comamonas testosteroni strains.</title>
        <authorList>
            <person name="Liu L."/>
            <person name="Zhu W."/>
            <person name="Xia X."/>
            <person name="Xu B."/>
            <person name="Luo M."/>
            <person name="Wang G."/>
        </authorList>
    </citation>
    <scope>NUCLEOTIDE SEQUENCE [LARGE SCALE GENOMIC DNA]</scope>
    <source>
        <strain evidence="3 4">JL14</strain>
    </source>
</reference>
<dbReference type="SUPFAM" id="SSF56954">
    <property type="entry name" value="Outer membrane efflux proteins (OEP)"/>
    <property type="match status" value="1"/>
</dbReference>
<comment type="subcellular location">
    <subcellularLocation>
        <location evidence="2">Cell membrane</location>
        <topology evidence="2">Lipid-anchor</topology>
    </subcellularLocation>
</comment>
<proteinExistence type="inferred from homology"/>
<keyword evidence="2" id="KW-0732">Signal</keyword>
<dbReference type="Proteomes" id="UP000029567">
    <property type="component" value="Unassembled WGS sequence"/>
</dbReference>
<evidence type="ECO:0000313" key="4">
    <source>
        <dbReference type="Proteomes" id="UP000029567"/>
    </source>
</evidence>
<keyword evidence="2" id="KW-1134">Transmembrane beta strand</keyword>
<comment type="caution">
    <text evidence="3">The sequence shown here is derived from an EMBL/GenBank/DDBJ whole genome shotgun (WGS) entry which is preliminary data.</text>
</comment>
<organism evidence="3 4">
    <name type="scientific">Comamonas thiooxydans</name>
    <dbReference type="NCBI Taxonomy" id="363952"/>
    <lineage>
        <taxon>Bacteria</taxon>
        <taxon>Pseudomonadati</taxon>
        <taxon>Pseudomonadota</taxon>
        <taxon>Betaproteobacteria</taxon>
        <taxon>Burkholderiales</taxon>
        <taxon>Comamonadaceae</taxon>
        <taxon>Comamonas</taxon>
    </lineage>
</organism>
<dbReference type="InterPro" id="IPR010131">
    <property type="entry name" value="MdtP/NodT-like"/>
</dbReference>
<dbReference type="AlphaFoldDB" id="A0A0E3BEZ4"/>
<dbReference type="RefSeq" id="WP_034382535.1">
    <property type="nucleotide sequence ID" value="NZ_AWTN01000121.1"/>
</dbReference>
<gene>
    <name evidence="3" type="ORF">P245_22845</name>
</gene>
<evidence type="ECO:0000313" key="3">
    <source>
        <dbReference type="EMBL" id="KGG84840.1"/>
    </source>
</evidence>
<dbReference type="Gene3D" id="2.20.200.10">
    <property type="entry name" value="Outer membrane efflux proteins (OEP)"/>
    <property type="match status" value="1"/>
</dbReference>
<feature type="signal peptide" evidence="2">
    <location>
        <begin position="1"/>
        <end position="19"/>
    </location>
</feature>
<dbReference type="Gene3D" id="1.20.1600.10">
    <property type="entry name" value="Outer membrane efflux proteins (OEP)"/>
    <property type="match status" value="1"/>
</dbReference>
<keyword evidence="2" id="KW-0472">Membrane</keyword>
<dbReference type="GO" id="GO:0005886">
    <property type="term" value="C:plasma membrane"/>
    <property type="evidence" value="ECO:0007669"/>
    <property type="project" value="UniProtKB-SubCell"/>
</dbReference>
<keyword evidence="2" id="KW-0449">Lipoprotein</keyword>
<keyword evidence="2" id="KW-0812">Transmembrane</keyword>
<dbReference type="PROSITE" id="PS51257">
    <property type="entry name" value="PROKAR_LIPOPROTEIN"/>
    <property type="match status" value="1"/>
</dbReference>
<accession>A0A0E3BEZ4</accession>
<feature type="chain" id="PRO_5001435855" evidence="2">
    <location>
        <begin position="20"/>
        <end position="462"/>
    </location>
</feature>
<name>A0A0E3BEZ4_9BURK</name>